<accession>A0A2K3L0P3</accession>
<dbReference type="EMBL" id="ASHM01024176">
    <property type="protein sequence ID" value="PNX72076.1"/>
    <property type="molecule type" value="Genomic_DNA"/>
</dbReference>
<dbReference type="PANTHER" id="PTHR35103:SF1">
    <property type="entry name" value="OS06G0115700 PROTEIN"/>
    <property type="match status" value="1"/>
</dbReference>
<comment type="caution">
    <text evidence="2">The sequence shown here is derived from an EMBL/GenBank/DDBJ whole genome shotgun (WGS) entry which is preliminary data.</text>
</comment>
<evidence type="ECO:0000313" key="2">
    <source>
        <dbReference type="EMBL" id="PNX72076.1"/>
    </source>
</evidence>
<reference evidence="2 3" key="2">
    <citation type="journal article" date="2017" name="Front. Plant Sci.">
        <title>Gene Classification and Mining of Molecular Markers Useful in Red Clover (Trifolium pratense) Breeding.</title>
        <authorList>
            <person name="Istvanek J."/>
            <person name="Dluhosova J."/>
            <person name="Dluhos P."/>
            <person name="Patkova L."/>
            <person name="Nedelnik J."/>
            <person name="Repkova J."/>
        </authorList>
    </citation>
    <scope>NUCLEOTIDE SEQUENCE [LARGE SCALE GENOMIC DNA]</scope>
    <source>
        <strain evidence="3">cv. Tatra</strain>
        <tissue evidence="2">Young leaves</tissue>
    </source>
</reference>
<dbReference type="Proteomes" id="UP000236291">
    <property type="component" value="Unassembled WGS sequence"/>
</dbReference>
<feature type="compositionally biased region" description="Pro residues" evidence="1">
    <location>
        <begin position="110"/>
        <end position="119"/>
    </location>
</feature>
<dbReference type="AlphaFoldDB" id="A0A2K3L0P3"/>
<dbReference type="PANTHER" id="PTHR35103">
    <property type="entry name" value="OS06G0115700 PROTEIN"/>
    <property type="match status" value="1"/>
</dbReference>
<feature type="region of interest" description="Disordered" evidence="1">
    <location>
        <begin position="72"/>
        <end position="123"/>
    </location>
</feature>
<evidence type="ECO:0000313" key="3">
    <source>
        <dbReference type="Proteomes" id="UP000236291"/>
    </source>
</evidence>
<evidence type="ECO:0000256" key="1">
    <source>
        <dbReference type="SAM" id="MobiDB-lite"/>
    </source>
</evidence>
<gene>
    <name evidence="2" type="ORF">L195_g027965</name>
</gene>
<proteinExistence type="predicted"/>
<feature type="compositionally biased region" description="Basic and acidic residues" evidence="1">
    <location>
        <begin position="74"/>
        <end position="85"/>
    </location>
</feature>
<feature type="compositionally biased region" description="Polar residues" evidence="1">
    <location>
        <begin position="88"/>
        <end position="98"/>
    </location>
</feature>
<dbReference type="STRING" id="57577.A0A2K3L0P3"/>
<protein>
    <submittedName>
        <fullName evidence="2">Uncharacterized protein</fullName>
    </submittedName>
</protein>
<organism evidence="2 3">
    <name type="scientific">Trifolium pratense</name>
    <name type="common">Red clover</name>
    <dbReference type="NCBI Taxonomy" id="57577"/>
    <lineage>
        <taxon>Eukaryota</taxon>
        <taxon>Viridiplantae</taxon>
        <taxon>Streptophyta</taxon>
        <taxon>Embryophyta</taxon>
        <taxon>Tracheophyta</taxon>
        <taxon>Spermatophyta</taxon>
        <taxon>Magnoliopsida</taxon>
        <taxon>eudicotyledons</taxon>
        <taxon>Gunneridae</taxon>
        <taxon>Pentapetalae</taxon>
        <taxon>rosids</taxon>
        <taxon>fabids</taxon>
        <taxon>Fabales</taxon>
        <taxon>Fabaceae</taxon>
        <taxon>Papilionoideae</taxon>
        <taxon>50 kb inversion clade</taxon>
        <taxon>NPAAA clade</taxon>
        <taxon>Hologalegina</taxon>
        <taxon>IRL clade</taxon>
        <taxon>Trifolieae</taxon>
        <taxon>Trifolium</taxon>
    </lineage>
</organism>
<reference evidence="2 3" key="1">
    <citation type="journal article" date="2014" name="Am. J. Bot.">
        <title>Genome assembly and annotation for red clover (Trifolium pratense; Fabaceae).</title>
        <authorList>
            <person name="Istvanek J."/>
            <person name="Jaros M."/>
            <person name="Krenek A."/>
            <person name="Repkova J."/>
        </authorList>
    </citation>
    <scope>NUCLEOTIDE SEQUENCE [LARGE SCALE GENOMIC DNA]</scope>
    <source>
        <strain evidence="3">cv. Tatra</strain>
        <tissue evidence="2">Young leaves</tissue>
    </source>
</reference>
<name>A0A2K3L0P3_TRIPR</name>
<sequence>MVFPLKLTKFYGSSLPRPRIYVNPNGNERIDPPISVTDPLMSWAQEAHWSMGGVSFKRLRLMGKIEGNIGRLRNQREKEDKEFKAQAHNKSPISNSDLPRSKISDSPLPSKSPSPPPAPIASKRRRLVTLLEEEEEKGEEIRVSAPVTRRRRLVKKLGDDFDRVASPENKKSDEVVVSDSTVVTPKRSRRLVKIGDAGKKIVEEKENKKVVVVVEEGEKSPNSGIRVRTSPRLAKIK</sequence>